<dbReference type="GO" id="GO:0061809">
    <property type="term" value="F:NAD+ nucleosidase activity, cyclic ADP-ribose generating"/>
    <property type="evidence" value="ECO:0007669"/>
    <property type="project" value="UniProtKB-EC"/>
</dbReference>
<dbReference type="EMBL" id="NHOQ01002355">
    <property type="protein sequence ID" value="PWA18055.1"/>
    <property type="molecule type" value="Genomic_DNA"/>
</dbReference>
<dbReference type="GO" id="GO:0030890">
    <property type="term" value="P:positive regulation of B cell proliferation"/>
    <property type="evidence" value="ECO:0007669"/>
    <property type="project" value="TreeGrafter"/>
</dbReference>
<feature type="transmembrane region" description="Helical" evidence="7">
    <location>
        <begin position="17"/>
        <end position="40"/>
    </location>
</feature>
<evidence type="ECO:0000313" key="9">
    <source>
        <dbReference type="Proteomes" id="UP000250572"/>
    </source>
</evidence>
<dbReference type="AlphaFoldDB" id="A0A315V4R5"/>
<protein>
    <recommendedName>
        <fullName evidence="2">ADP-ribosyl cyclase/cyclic ADP-ribose hydrolase</fullName>
        <ecNumber evidence="2">3.2.2.6</ecNumber>
    </recommendedName>
</protein>
<dbReference type="PANTHER" id="PTHR10912">
    <property type="entry name" value="ADP-RIBOSYL CYCLASE"/>
    <property type="match status" value="1"/>
</dbReference>
<accession>A0A315V4R5</accession>
<dbReference type="SUPFAM" id="SSF52309">
    <property type="entry name" value="N-(deoxy)ribosyltransferase-like"/>
    <property type="match status" value="2"/>
</dbReference>
<keyword evidence="6" id="KW-1015">Disulfide bond</keyword>
<evidence type="ECO:0000256" key="3">
    <source>
        <dbReference type="ARBA" id="ARBA00022679"/>
    </source>
</evidence>
<comment type="caution">
    <text evidence="8">The sequence shown here is derived from an EMBL/GenBank/DDBJ whole genome shotgun (WGS) entry which is preliminary data.</text>
</comment>
<dbReference type="PANTHER" id="PTHR10912:SF9">
    <property type="entry name" value="ADP-RIBOSYL CYCLASE_CYCLIC ADP-RIBOSE HYDROLASE"/>
    <property type="match status" value="1"/>
</dbReference>
<dbReference type="GO" id="GO:0016849">
    <property type="term" value="F:phosphorus-oxygen lyase activity"/>
    <property type="evidence" value="ECO:0007669"/>
    <property type="project" value="TreeGrafter"/>
</dbReference>
<dbReference type="Pfam" id="PF02267">
    <property type="entry name" value="Rib_hydrolayse"/>
    <property type="match status" value="2"/>
</dbReference>
<evidence type="ECO:0000256" key="7">
    <source>
        <dbReference type="SAM" id="Phobius"/>
    </source>
</evidence>
<keyword evidence="7" id="KW-0812">Transmembrane</keyword>
<gene>
    <name evidence="8" type="ORF">CCH79_00004025</name>
</gene>
<comment type="similarity">
    <text evidence="1">Belongs to the ADP-ribosyl cyclase family.</text>
</comment>
<evidence type="ECO:0000313" key="8">
    <source>
        <dbReference type="EMBL" id="PWA18055.1"/>
    </source>
</evidence>
<dbReference type="Proteomes" id="UP000250572">
    <property type="component" value="Unassembled WGS sequence"/>
</dbReference>
<name>A0A315V4R5_GAMAF</name>
<dbReference type="STRING" id="33528.ENSGAFP00000027479"/>
<keyword evidence="7" id="KW-0472">Membrane</keyword>
<keyword evidence="7" id="KW-1133">Transmembrane helix</keyword>
<feature type="non-terminal residue" evidence="8">
    <location>
        <position position="338"/>
    </location>
</feature>
<sequence length="338" mass="38219">MESGEIRDSEKKRRRRCFILAVTAVVLLVIILAVVLGVTLSRGREEFKDTFMERCQKFKGYDCKRIWELFQQAYVNQDPCEVPPNAYDPLIAAAPLESSCNRLLFWSKTNDVVQGFARKNDCFQTVEETLLGSVLNSMTWCGKKGSNETLTTDCPGWLDCENNPPRSFWRRVSTAFGDAACGNVTAMLNGSITTPFDPKSIFGSIEVKRFKSPRVKNLNVVLVIQRNSVTNCTNPSLQNLVKELDKGISYSCLEVPRCEQLLSTFEEAYVGKDPCNFPDEANHLLFVENPFTHSCDKTMFWGDTKDLVHQFCKGRNHFVSLVNTPLGNIMDGLTWCDM</sequence>
<evidence type="ECO:0000256" key="4">
    <source>
        <dbReference type="ARBA" id="ARBA00022801"/>
    </source>
</evidence>
<evidence type="ECO:0000256" key="1">
    <source>
        <dbReference type="ARBA" id="ARBA00005406"/>
    </source>
</evidence>
<evidence type="ECO:0000256" key="6">
    <source>
        <dbReference type="ARBA" id="ARBA00023157"/>
    </source>
</evidence>
<keyword evidence="4" id="KW-0378">Hydrolase</keyword>
<dbReference type="EC" id="3.2.2.6" evidence="2"/>
<dbReference type="Gene3D" id="3.40.50.720">
    <property type="entry name" value="NAD(P)-binding Rossmann-like Domain"/>
    <property type="match status" value="1"/>
</dbReference>
<dbReference type="GO" id="GO:0005886">
    <property type="term" value="C:plasma membrane"/>
    <property type="evidence" value="ECO:0007669"/>
    <property type="project" value="TreeGrafter"/>
</dbReference>
<dbReference type="InterPro" id="IPR003193">
    <property type="entry name" value="ADP-ribosyl_cyclase"/>
</dbReference>
<reference evidence="8 9" key="1">
    <citation type="journal article" date="2018" name="G3 (Bethesda)">
        <title>A High-Quality Reference Genome for the Invasive Mosquitofish Gambusia affinis Using a Chicago Library.</title>
        <authorList>
            <person name="Hoffberg S.L."/>
            <person name="Troendle N.J."/>
            <person name="Glenn T.C."/>
            <person name="Mahmud O."/>
            <person name="Louha S."/>
            <person name="Chalopin D."/>
            <person name="Bennetzen J.L."/>
            <person name="Mauricio R."/>
        </authorList>
    </citation>
    <scope>NUCLEOTIDE SEQUENCE [LARGE SCALE GENOMIC DNA]</scope>
    <source>
        <strain evidence="8">NE01/NJP1002.9</strain>
        <tissue evidence="8">Muscle</tissue>
    </source>
</reference>
<dbReference type="Gene3D" id="1.20.82.10">
    <property type="entry name" value="ADP Ribosyl Cyclase, Chain A, domain 1"/>
    <property type="match status" value="1"/>
</dbReference>
<proteinExistence type="inferred from homology"/>
<evidence type="ECO:0000256" key="5">
    <source>
        <dbReference type="ARBA" id="ARBA00023027"/>
    </source>
</evidence>
<keyword evidence="9" id="KW-1185">Reference proteome</keyword>
<organism evidence="8 9">
    <name type="scientific">Gambusia affinis</name>
    <name type="common">Western mosquitofish</name>
    <name type="synonym">Heterandria affinis</name>
    <dbReference type="NCBI Taxonomy" id="33528"/>
    <lineage>
        <taxon>Eukaryota</taxon>
        <taxon>Metazoa</taxon>
        <taxon>Chordata</taxon>
        <taxon>Craniata</taxon>
        <taxon>Vertebrata</taxon>
        <taxon>Euteleostomi</taxon>
        <taxon>Actinopterygii</taxon>
        <taxon>Neopterygii</taxon>
        <taxon>Teleostei</taxon>
        <taxon>Neoteleostei</taxon>
        <taxon>Acanthomorphata</taxon>
        <taxon>Ovalentaria</taxon>
        <taxon>Atherinomorphae</taxon>
        <taxon>Cyprinodontiformes</taxon>
        <taxon>Poeciliidae</taxon>
        <taxon>Poeciliinae</taxon>
        <taxon>Gambusia</taxon>
    </lineage>
</organism>
<dbReference type="GO" id="GO:0016740">
    <property type="term" value="F:transferase activity"/>
    <property type="evidence" value="ECO:0007669"/>
    <property type="project" value="UniProtKB-KW"/>
</dbReference>
<keyword evidence="3" id="KW-0808">Transferase</keyword>
<evidence type="ECO:0000256" key="2">
    <source>
        <dbReference type="ARBA" id="ARBA00011982"/>
    </source>
</evidence>
<keyword evidence="5" id="KW-0520">NAD</keyword>